<sequence length="374" mass="42867">MSIPLLQQVLLAVLAFGFVVQLFYLLVYHLKLNSYKAEEAPEKECVPVSVIIAARNERDNLERFLPKILTQNYPDFEVIVVNDCSVDDSNYLLDELQAQYSKLKIVTVTESRQFKTGKKFAITMGIKAAKHPYLLFTDADCEPESENWISCMAASFSNPEHQIVLGYSPYVKTKGLLNALIRFETIKTAINYFSAALKGNAYMGVGRNLAYRKDLFFNNKGFASHMHIMSGDDDLFVNENATRNNVAVEIRTDSFTWSEPKASFGEWFRQKRRHMGAGKFYKARHKRLLGLDAISGLLFYSAFTACLFFKPAFIIALVVFVLRLGLQLLIYSKQFRQLKGKDLLWTLPFLDALYYLYLNFFGLIGSLTTTRRWK</sequence>
<name>A0A9X1X2J8_9SPHI</name>
<feature type="transmembrane region" description="Helical" evidence="4">
    <location>
        <begin position="343"/>
        <end position="364"/>
    </location>
</feature>
<feature type="transmembrane region" description="Helical" evidence="4">
    <location>
        <begin position="288"/>
        <end position="305"/>
    </location>
</feature>
<evidence type="ECO:0000313" key="6">
    <source>
        <dbReference type="EMBL" id="MCJ8209964.1"/>
    </source>
</evidence>
<dbReference type="PANTHER" id="PTHR43630:SF1">
    <property type="entry name" value="POLY-BETA-1,6-N-ACETYL-D-GLUCOSAMINE SYNTHASE"/>
    <property type="match status" value="1"/>
</dbReference>
<comment type="caution">
    <text evidence="6">The sequence shown here is derived from an EMBL/GenBank/DDBJ whole genome shotgun (WGS) entry which is preliminary data.</text>
</comment>
<proteinExistence type="inferred from homology"/>
<keyword evidence="3 6" id="KW-0808">Transferase</keyword>
<dbReference type="InterPro" id="IPR001173">
    <property type="entry name" value="Glyco_trans_2-like"/>
</dbReference>
<keyword evidence="4" id="KW-0472">Membrane</keyword>
<dbReference type="InterPro" id="IPR029044">
    <property type="entry name" value="Nucleotide-diphossugar_trans"/>
</dbReference>
<comment type="similarity">
    <text evidence="1">Belongs to the glycosyltransferase 2 family.</text>
</comment>
<keyword evidence="4" id="KW-0812">Transmembrane</keyword>
<dbReference type="Gene3D" id="3.90.550.10">
    <property type="entry name" value="Spore Coat Polysaccharide Biosynthesis Protein SpsA, Chain A"/>
    <property type="match status" value="1"/>
</dbReference>
<evidence type="ECO:0000256" key="1">
    <source>
        <dbReference type="ARBA" id="ARBA00006739"/>
    </source>
</evidence>
<evidence type="ECO:0000259" key="5">
    <source>
        <dbReference type="Pfam" id="PF00535"/>
    </source>
</evidence>
<dbReference type="RefSeq" id="WP_245129798.1">
    <property type="nucleotide sequence ID" value="NZ_JALJEJ010000004.1"/>
</dbReference>
<evidence type="ECO:0000313" key="7">
    <source>
        <dbReference type="Proteomes" id="UP001139450"/>
    </source>
</evidence>
<feature type="transmembrane region" description="Helical" evidence="4">
    <location>
        <begin position="6"/>
        <end position="27"/>
    </location>
</feature>
<gene>
    <name evidence="6" type="ORF">MUY27_09610</name>
</gene>
<dbReference type="GO" id="GO:0016757">
    <property type="term" value="F:glycosyltransferase activity"/>
    <property type="evidence" value="ECO:0007669"/>
    <property type="project" value="UniProtKB-KW"/>
</dbReference>
<dbReference type="Pfam" id="PF00535">
    <property type="entry name" value="Glycos_transf_2"/>
    <property type="match status" value="1"/>
</dbReference>
<keyword evidence="4" id="KW-1133">Transmembrane helix</keyword>
<protein>
    <submittedName>
        <fullName evidence="6">Glycosyltransferase</fullName>
        <ecNumber evidence="6">2.4.-.-</ecNumber>
    </submittedName>
</protein>
<keyword evidence="2 6" id="KW-0328">Glycosyltransferase</keyword>
<evidence type="ECO:0000256" key="2">
    <source>
        <dbReference type="ARBA" id="ARBA00022676"/>
    </source>
</evidence>
<evidence type="ECO:0000256" key="4">
    <source>
        <dbReference type="SAM" id="Phobius"/>
    </source>
</evidence>
<dbReference type="Proteomes" id="UP001139450">
    <property type="component" value="Unassembled WGS sequence"/>
</dbReference>
<evidence type="ECO:0000256" key="3">
    <source>
        <dbReference type="ARBA" id="ARBA00022679"/>
    </source>
</evidence>
<dbReference type="EMBL" id="JALJEJ010000004">
    <property type="protein sequence ID" value="MCJ8209964.1"/>
    <property type="molecule type" value="Genomic_DNA"/>
</dbReference>
<reference evidence="6" key="1">
    <citation type="submission" date="2022-04" db="EMBL/GenBank/DDBJ databases">
        <title>Mucilaginibacter sp. RS28 isolated from freshwater.</title>
        <authorList>
            <person name="Ko S.-R."/>
        </authorList>
    </citation>
    <scope>NUCLEOTIDE SEQUENCE</scope>
    <source>
        <strain evidence="6">RS28</strain>
    </source>
</reference>
<dbReference type="PANTHER" id="PTHR43630">
    <property type="entry name" value="POLY-BETA-1,6-N-ACETYL-D-GLUCOSAMINE SYNTHASE"/>
    <property type="match status" value="1"/>
</dbReference>
<keyword evidence="7" id="KW-1185">Reference proteome</keyword>
<dbReference type="AlphaFoldDB" id="A0A9X1X2J8"/>
<organism evidence="6 7">
    <name type="scientific">Mucilaginibacter straminoryzae</name>
    <dbReference type="NCBI Taxonomy" id="2932774"/>
    <lineage>
        <taxon>Bacteria</taxon>
        <taxon>Pseudomonadati</taxon>
        <taxon>Bacteroidota</taxon>
        <taxon>Sphingobacteriia</taxon>
        <taxon>Sphingobacteriales</taxon>
        <taxon>Sphingobacteriaceae</taxon>
        <taxon>Mucilaginibacter</taxon>
    </lineage>
</organism>
<dbReference type="EC" id="2.4.-.-" evidence="6"/>
<dbReference type="SUPFAM" id="SSF53448">
    <property type="entry name" value="Nucleotide-diphospho-sugar transferases"/>
    <property type="match status" value="1"/>
</dbReference>
<feature type="transmembrane region" description="Helical" evidence="4">
    <location>
        <begin position="311"/>
        <end position="331"/>
    </location>
</feature>
<feature type="domain" description="Glycosyltransferase 2-like" evidence="5">
    <location>
        <begin position="49"/>
        <end position="216"/>
    </location>
</feature>
<accession>A0A9X1X2J8</accession>